<proteinExistence type="predicted"/>
<gene>
    <name evidence="1" type="ORF">FVW20_09725</name>
</gene>
<dbReference type="SUPFAM" id="SSF54001">
    <property type="entry name" value="Cysteine proteinases"/>
    <property type="match status" value="1"/>
</dbReference>
<dbReference type="Gene3D" id="3.90.70.20">
    <property type="match status" value="1"/>
</dbReference>
<reference evidence="1 2" key="1">
    <citation type="submission" date="2019-08" db="EMBL/GenBank/DDBJ databases">
        <authorList>
            <person name="Luo N."/>
        </authorList>
    </citation>
    <scope>NUCLEOTIDE SEQUENCE [LARGE SCALE GENOMIC DNA]</scope>
    <source>
        <strain evidence="1 2">NCIMB 9442</strain>
    </source>
</reference>
<name>A0ABS0J543_9BACT</name>
<dbReference type="Proteomes" id="UP001194469">
    <property type="component" value="Unassembled WGS sequence"/>
</dbReference>
<keyword evidence="2" id="KW-1185">Reference proteome</keyword>
<dbReference type="EMBL" id="VRYY01000257">
    <property type="protein sequence ID" value="MBG3877287.1"/>
    <property type="molecule type" value="Genomic_DNA"/>
</dbReference>
<protein>
    <submittedName>
        <fullName evidence="1">Uncharacterized protein</fullName>
    </submittedName>
</protein>
<dbReference type="RefSeq" id="WP_196609273.1">
    <property type="nucleotide sequence ID" value="NZ_VRYY01000257.1"/>
</dbReference>
<evidence type="ECO:0000313" key="1">
    <source>
        <dbReference type="EMBL" id="MBG3877287.1"/>
    </source>
</evidence>
<organism evidence="1 2">
    <name type="scientific">Nitratidesulfovibrio oxamicus</name>
    <dbReference type="NCBI Taxonomy" id="32016"/>
    <lineage>
        <taxon>Bacteria</taxon>
        <taxon>Pseudomonadati</taxon>
        <taxon>Thermodesulfobacteriota</taxon>
        <taxon>Desulfovibrionia</taxon>
        <taxon>Desulfovibrionales</taxon>
        <taxon>Desulfovibrionaceae</taxon>
        <taxon>Nitratidesulfovibrio</taxon>
    </lineage>
</organism>
<comment type="caution">
    <text evidence="1">The sequence shown here is derived from an EMBL/GenBank/DDBJ whole genome shotgun (WGS) entry which is preliminary data.</text>
</comment>
<sequence>MNAQVQFGTHRLAHALKVTGYAVYNLARVCLPDSCSAAIGIGATVAGGPVLGLVAGLAGSMARHVANTVRHAGPEGMRAELLPGCAEAVLFRALFLSARQNPLPLKGGAQWTETFCQSMGDFYRNLCHHGMANAGVCAALCREWMEAMQTDPVQGENLLAGWKGVDVNADPARYVVNQRAYIEDVRDLGTSYPNMGATGVEVERMTDPAGFGGALAARMLDGLAQGGPVFADISLHCHLPVNHAVTASIRAGGDGRVRMDYFDPNFGQFTIRCARDEAPARFAEFFQDLMARTSYSVGFHAYSAQLMQ</sequence>
<evidence type="ECO:0000313" key="2">
    <source>
        <dbReference type="Proteomes" id="UP001194469"/>
    </source>
</evidence>
<accession>A0ABS0J543</accession>
<dbReference type="InterPro" id="IPR038765">
    <property type="entry name" value="Papain-like_cys_pep_sf"/>
</dbReference>